<reference evidence="1 2" key="1">
    <citation type="submission" date="2024-07" db="EMBL/GenBank/DDBJ databases">
        <title>Section-level genome sequencing and comparative genomics of Aspergillus sections Usti and Cavernicolus.</title>
        <authorList>
            <consortium name="Lawrence Berkeley National Laboratory"/>
            <person name="Nybo J.L."/>
            <person name="Vesth T.C."/>
            <person name="Theobald S."/>
            <person name="Frisvad J.C."/>
            <person name="Larsen T.O."/>
            <person name="Kjaerboelling I."/>
            <person name="Rothschild-Mancinelli K."/>
            <person name="Lyhne E.K."/>
            <person name="Kogle M.E."/>
            <person name="Barry K."/>
            <person name="Clum A."/>
            <person name="Na H."/>
            <person name="Ledsgaard L."/>
            <person name="Lin J."/>
            <person name="Lipzen A."/>
            <person name="Kuo A."/>
            <person name="Riley R."/>
            <person name="Mondo S."/>
            <person name="Labutti K."/>
            <person name="Haridas S."/>
            <person name="Pangalinan J."/>
            <person name="Salamov A.A."/>
            <person name="Simmons B.A."/>
            <person name="Magnuson J.K."/>
            <person name="Chen J."/>
            <person name="Drula E."/>
            <person name="Henrissat B."/>
            <person name="Wiebenga A."/>
            <person name="Lubbers R.J."/>
            <person name="Gomes A.C."/>
            <person name="Makela M.R."/>
            <person name="Stajich J."/>
            <person name="Grigoriev I.V."/>
            <person name="Mortensen U.H."/>
            <person name="De Vries R.P."/>
            <person name="Baker S.E."/>
            <person name="Andersen M.R."/>
        </authorList>
    </citation>
    <scope>NUCLEOTIDE SEQUENCE [LARGE SCALE GENOMIC DNA]</scope>
    <source>
        <strain evidence="1 2">CBS 209.92</strain>
    </source>
</reference>
<organism evidence="1 2">
    <name type="scientific">Aspergillus keveii</name>
    <dbReference type="NCBI Taxonomy" id="714993"/>
    <lineage>
        <taxon>Eukaryota</taxon>
        <taxon>Fungi</taxon>
        <taxon>Dikarya</taxon>
        <taxon>Ascomycota</taxon>
        <taxon>Pezizomycotina</taxon>
        <taxon>Eurotiomycetes</taxon>
        <taxon>Eurotiomycetidae</taxon>
        <taxon>Eurotiales</taxon>
        <taxon>Aspergillaceae</taxon>
        <taxon>Aspergillus</taxon>
        <taxon>Aspergillus subgen. Nidulantes</taxon>
    </lineage>
</organism>
<comment type="caution">
    <text evidence="1">The sequence shown here is derived from an EMBL/GenBank/DDBJ whole genome shotgun (WGS) entry which is preliminary data.</text>
</comment>
<dbReference type="Proteomes" id="UP001610563">
    <property type="component" value="Unassembled WGS sequence"/>
</dbReference>
<evidence type="ECO:0000313" key="1">
    <source>
        <dbReference type="EMBL" id="KAL2785420.1"/>
    </source>
</evidence>
<accession>A0ABR4FQA4</accession>
<gene>
    <name evidence="1" type="ORF">BJX66DRAFT_314942</name>
</gene>
<sequence>MEPPVDYSLFPTTSVQGYLQDNDLLPPGHQERTISYPSLRFPFPSDNNLGDATAPVAATCSNLPNLAALSKPMRSTNMYTVPDAPLLLPVNYPTSSSTAIDVIQGSDRHRHNESTTTYHDPRILPPSILARHTSGANWMVVEAKPTFAVKEILFGTYGLFISQRMHTLALIQTVTRPLGGRTT</sequence>
<keyword evidence="2" id="KW-1185">Reference proteome</keyword>
<dbReference type="EMBL" id="JBFTWV010000145">
    <property type="protein sequence ID" value="KAL2785420.1"/>
    <property type="molecule type" value="Genomic_DNA"/>
</dbReference>
<proteinExistence type="predicted"/>
<name>A0ABR4FQA4_9EURO</name>
<protein>
    <submittedName>
        <fullName evidence="1">Uncharacterized protein</fullName>
    </submittedName>
</protein>
<evidence type="ECO:0000313" key="2">
    <source>
        <dbReference type="Proteomes" id="UP001610563"/>
    </source>
</evidence>